<keyword evidence="2" id="KW-1185">Reference proteome</keyword>
<dbReference type="AlphaFoldDB" id="A0A0A7LG00"/>
<dbReference type="EMBL" id="CP010070">
    <property type="protein sequence ID" value="AIZ57212.1"/>
    <property type="molecule type" value="Genomic_DNA"/>
</dbReference>
<dbReference type="HOGENOM" id="CLU_2968264_0_0_2"/>
<name>A0A0A7LG00_9ARCH</name>
<dbReference type="GeneID" id="43502785"/>
<dbReference type="Proteomes" id="UP000030787">
    <property type="component" value="Chromosome"/>
</dbReference>
<organism evidence="1 2">
    <name type="scientific">Candidatus Methanoplasma termitum</name>
    <dbReference type="NCBI Taxonomy" id="1577791"/>
    <lineage>
        <taxon>Archaea</taxon>
        <taxon>Methanobacteriati</taxon>
        <taxon>Thermoplasmatota</taxon>
        <taxon>Thermoplasmata</taxon>
        <taxon>Methanomassiliicoccales</taxon>
        <taxon>Methanomassiliicoccaceae</taxon>
        <taxon>Candidatus Methanoplasma</taxon>
    </lineage>
</organism>
<protein>
    <submittedName>
        <fullName evidence="1">Uncharacterized protein</fullName>
    </submittedName>
</protein>
<sequence>MELEIKEDCIITAKCSFRKCTYSAKKDKEKNSANDESVHRQNEIFRCKLSAPVTCTYK</sequence>
<evidence type="ECO:0000313" key="2">
    <source>
        <dbReference type="Proteomes" id="UP000030787"/>
    </source>
</evidence>
<evidence type="ECO:0000313" key="1">
    <source>
        <dbReference type="EMBL" id="AIZ57212.1"/>
    </source>
</evidence>
<proteinExistence type="predicted"/>
<dbReference type="RefSeq" id="WP_158386797.1">
    <property type="nucleotide sequence ID" value="NZ_CP010070.1"/>
</dbReference>
<dbReference type="KEGG" id="mear:Mpt1_c13510"/>
<accession>A0A0A7LG00</accession>
<dbReference type="STRING" id="1577791.Mpt1_c13510"/>
<gene>
    <name evidence="1" type="ORF">Mpt1_c13510</name>
</gene>
<reference evidence="1 2" key="1">
    <citation type="journal article" date="2014" name="Appl. Environ. Microbiol.">
        <title>Comparative Genome Analysis of 'Candidatus Methanoplasma termitum' Indicates a New Mode of Energy Metabolism in the Seventh Order of Methanogens.</title>
        <authorList>
            <person name="Lang K."/>
            <person name="Schuldes J."/>
            <person name="Klingl A."/>
            <person name="Poehlein A."/>
            <person name="Daniel R."/>
            <person name="Brune A."/>
        </authorList>
    </citation>
    <scope>NUCLEOTIDE SEQUENCE [LARGE SCALE GENOMIC DNA]</scope>
    <source>
        <strain evidence="2">Mpt1</strain>
    </source>
</reference>